<sequence>MISALFGKIVNAVRQIFLKGIYAEDVEIKERYFLTPSGIWGLIVLNVDAGEGMIARGINIFPAQNAKG</sequence>
<dbReference type="AlphaFoldDB" id="A0A6M3IWV5"/>
<accession>A0A6M3IWV5</accession>
<proteinExistence type="predicted"/>
<name>A0A6M3IWV5_9ZZZZ</name>
<evidence type="ECO:0000313" key="2">
    <source>
        <dbReference type="EMBL" id="QJA74986.1"/>
    </source>
</evidence>
<dbReference type="EMBL" id="MT141462">
    <property type="protein sequence ID" value="QJA62129.1"/>
    <property type="molecule type" value="Genomic_DNA"/>
</dbReference>
<protein>
    <submittedName>
        <fullName evidence="1">Uncharacterized protein</fullName>
    </submittedName>
</protein>
<organism evidence="1">
    <name type="scientific">viral metagenome</name>
    <dbReference type="NCBI Taxonomy" id="1070528"/>
    <lineage>
        <taxon>unclassified sequences</taxon>
        <taxon>metagenomes</taxon>
        <taxon>organismal metagenomes</taxon>
    </lineage>
</organism>
<dbReference type="EMBL" id="MT142133">
    <property type="protein sequence ID" value="QJA74986.1"/>
    <property type="molecule type" value="Genomic_DNA"/>
</dbReference>
<gene>
    <name evidence="2" type="ORF">MM415A01886_0017</name>
    <name evidence="1" type="ORF">MM415B00826_0040</name>
</gene>
<evidence type="ECO:0000313" key="1">
    <source>
        <dbReference type="EMBL" id="QJA62129.1"/>
    </source>
</evidence>
<reference evidence="1" key="1">
    <citation type="submission" date="2020-03" db="EMBL/GenBank/DDBJ databases">
        <title>The deep terrestrial virosphere.</title>
        <authorList>
            <person name="Holmfeldt K."/>
            <person name="Nilsson E."/>
            <person name="Simone D."/>
            <person name="Lopez-Fernandez M."/>
            <person name="Wu X."/>
            <person name="de Brujin I."/>
            <person name="Lundin D."/>
            <person name="Andersson A."/>
            <person name="Bertilsson S."/>
            <person name="Dopson M."/>
        </authorList>
    </citation>
    <scope>NUCLEOTIDE SEQUENCE</scope>
    <source>
        <strain evidence="2">MM415A01886</strain>
        <strain evidence="1">MM415B00826</strain>
    </source>
</reference>